<dbReference type="InterPro" id="IPR029064">
    <property type="entry name" value="Ribosomal_eL30-like_sf"/>
</dbReference>
<dbReference type="Pfam" id="PF00588">
    <property type="entry name" value="SpoU_methylase"/>
    <property type="match status" value="1"/>
</dbReference>
<evidence type="ECO:0000256" key="2">
    <source>
        <dbReference type="ARBA" id="ARBA00022603"/>
    </source>
</evidence>
<dbReference type="InterPro" id="IPR001537">
    <property type="entry name" value="SpoU_MeTrfase"/>
</dbReference>
<feature type="compositionally biased region" description="Basic residues" evidence="4">
    <location>
        <begin position="9"/>
        <end position="20"/>
    </location>
</feature>
<dbReference type="SUPFAM" id="SSF55315">
    <property type="entry name" value="L30e-like"/>
    <property type="match status" value="1"/>
</dbReference>
<evidence type="ECO:0000313" key="7">
    <source>
        <dbReference type="Proteomes" id="UP000225548"/>
    </source>
</evidence>
<feature type="region of interest" description="Disordered" evidence="4">
    <location>
        <begin position="1"/>
        <end position="119"/>
    </location>
</feature>
<feature type="domain" description="RNA 2-O ribose methyltransferase substrate binding" evidence="5">
    <location>
        <begin position="122"/>
        <end position="198"/>
    </location>
</feature>
<dbReference type="SUPFAM" id="SSF75217">
    <property type="entry name" value="alpha/beta knot"/>
    <property type="match status" value="1"/>
</dbReference>
<feature type="compositionally biased region" description="Basic and acidic residues" evidence="4">
    <location>
        <begin position="54"/>
        <end position="64"/>
    </location>
</feature>
<dbReference type="RefSeq" id="WP_098456188.1">
    <property type="nucleotide sequence ID" value="NZ_PDJG01000001.1"/>
</dbReference>
<feature type="compositionally biased region" description="Low complexity" evidence="4">
    <location>
        <begin position="73"/>
        <end position="99"/>
    </location>
</feature>
<proteinExistence type="inferred from homology"/>
<reference evidence="6 7" key="1">
    <citation type="submission" date="2017-10" db="EMBL/GenBank/DDBJ databases">
        <title>Sequencing the genomes of 1000 actinobacteria strains.</title>
        <authorList>
            <person name="Klenk H.-P."/>
        </authorList>
    </citation>
    <scope>NUCLEOTIDE SEQUENCE [LARGE SCALE GENOMIC DNA]</scope>
    <source>
        <strain evidence="6 7">DSM 18966</strain>
    </source>
</reference>
<dbReference type="InterPro" id="IPR004441">
    <property type="entry name" value="rRNA_MeTrfase_TrmH"/>
</dbReference>
<evidence type="ECO:0000256" key="3">
    <source>
        <dbReference type="ARBA" id="ARBA00022679"/>
    </source>
</evidence>
<dbReference type="EMBL" id="PDJG01000001">
    <property type="protein sequence ID" value="PFG35280.1"/>
    <property type="molecule type" value="Genomic_DNA"/>
</dbReference>
<comment type="caution">
    <text evidence="6">The sequence shown here is derived from an EMBL/GenBank/DDBJ whole genome shotgun (WGS) entry which is preliminary data.</text>
</comment>
<dbReference type="FunFam" id="3.40.1280.10:FF:000015">
    <property type="entry name" value="Putative tRNA/rRNA methyltransferase"/>
    <property type="match status" value="1"/>
</dbReference>
<gene>
    <name evidence="6" type="ORF">ATL42_3222</name>
</gene>
<dbReference type="GO" id="GO:0008173">
    <property type="term" value="F:RNA methyltransferase activity"/>
    <property type="evidence" value="ECO:0007669"/>
    <property type="project" value="InterPro"/>
</dbReference>
<dbReference type="PANTHER" id="PTHR46429">
    <property type="entry name" value="23S RRNA (GUANOSINE-2'-O-)-METHYLTRANSFERASE RLMB"/>
    <property type="match status" value="1"/>
</dbReference>
<comment type="similarity">
    <text evidence="1">Belongs to the class IV-like SAM-binding methyltransferase superfamily. RNA methyltransferase TrmH family.</text>
</comment>
<keyword evidence="2 6" id="KW-0489">Methyltransferase</keyword>
<dbReference type="Proteomes" id="UP000225548">
    <property type="component" value="Unassembled WGS sequence"/>
</dbReference>
<dbReference type="AlphaFoldDB" id="A0A2A9EAP0"/>
<dbReference type="CDD" id="cd18103">
    <property type="entry name" value="SpoU-like_RlmB"/>
    <property type="match status" value="1"/>
</dbReference>
<evidence type="ECO:0000313" key="6">
    <source>
        <dbReference type="EMBL" id="PFG35280.1"/>
    </source>
</evidence>
<dbReference type="Gene3D" id="3.30.1330.30">
    <property type="match status" value="1"/>
</dbReference>
<evidence type="ECO:0000256" key="1">
    <source>
        <dbReference type="ARBA" id="ARBA00007228"/>
    </source>
</evidence>
<accession>A0A2A9EAP0</accession>
<dbReference type="OrthoDB" id="9785673at2"/>
<evidence type="ECO:0000259" key="5">
    <source>
        <dbReference type="SMART" id="SM00967"/>
    </source>
</evidence>
<dbReference type="PANTHER" id="PTHR46429:SF1">
    <property type="entry name" value="23S RRNA (GUANOSINE-2'-O-)-METHYLTRANSFERASE RLMB"/>
    <property type="match status" value="1"/>
</dbReference>
<organism evidence="6 7">
    <name type="scientific">Sanguibacter antarcticus</name>
    <dbReference type="NCBI Taxonomy" id="372484"/>
    <lineage>
        <taxon>Bacteria</taxon>
        <taxon>Bacillati</taxon>
        <taxon>Actinomycetota</taxon>
        <taxon>Actinomycetes</taxon>
        <taxon>Micrococcales</taxon>
        <taxon>Sanguibacteraceae</taxon>
        <taxon>Sanguibacter</taxon>
    </lineage>
</organism>
<dbReference type="InterPro" id="IPR029026">
    <property type="entry name" value="tRNA_m1G_MTases_N"/>
</dbReference>
<dbReference type="InterPro" id="IPR029028">
    <property type="entry name" value="Alpha/beta_knot_MTases"/>
</dbReference>
<evidence type="ECO:0000256" key="4">
    <source>
        <dbReference type="SAM" id="MobiDB-lite"/>
    </source>
</evidence>
<dbReference type="GO" id="GO:0032259">
    <property type="term" value="P:methylation"/>
    <property type="evidence" value="ECO:0007669"/>
    <property type="project" value="UniProtKB-KW"/>
</dbReference>
<dbReference type="InterPro" id="IPR013123">
    <property type="entry name" value="SpoU_subst-bd"/>
</dbReference>
<keyword evidence="7" id="KW-1185">Reference proteome</keyword>
<sequence length="369" mass="38115">MAGNSQRRGAVRKAGSKKGAKIGSGGWGKQALEGRGPTPKAEERPHHIASKRKAAAERGEKYESGRNGGTSTPRQGAAPASSSRQGGSGRPSAGGYSRPAAGRSGPSRGKPAKRSVSATHEIVAGRNAVLEALRARIPVTTVYFGTRLEADDRTREILQIASGRGYNLLEVTKPELDRLTDDSVHQGVAIQVPPYEYSDPDDLLDAAATAGERPLIIALDGVTDPRNLGAVLRSAGAFGAHGVLVPERRSAGVTASAWKVSAGAAARVPVARATNLVRTLLEYKSAGCFIVGLDGGGTTDIGELAFATDPLVLVVGSEGKGLSRLVRETCDVIASIPIGSEMESLNAGVAAGIALYEVARTRTAEVAKA</sequence>
<dbReference type="GO" id="GO:0006396">
    <property type="term" value="P:RNA processing"/>
    <property type="evidence" value="ECO:0007669"/>
    <property type="project" value="InterPro"/>
</dbReference>
<dbReference type="GO" id="GO:0003723">
    <property type="term" value="F:RNA binding"/>
    <property type="evidence" value="ECO:0007669"/>
    <property type="project" value="InterPro"/>
</dbReference>
<dbReference type="NCBIfam" id="TIGR00186">
    <property type="entry name" value="rRNA_methyl_3"/>
    <property type="match status" value="1"/>
</dbReference>
<dbReference type="Gene3D" id="3.40.1280.10">
    <property type="match status" value="1"/>
</dbReference>
<dbReference type="GO" id="GO:0005829">
    <property type="term" value="C:cytosol"/>
    <property type="evidence" value="ECO:0007669"/>
    <property type="project" value="TreeGrafter"/>
</dbReference>
<dbReference type="SMART" id="SM00967">
    <property type="entry name" value="SpoU_sub_bind"/>
    <property type="match status" value="1"/>
</dbReference>
<protein>
    <submittedName>
        <fullName evidence="6">23S rRNA (Guanosine2251-2'-O)-methyltransferase</fullName>
    </submittedName>
</protein>
<keyword evidence="3 6" id="KW-0808">Transferase</keyword>
<dbReference type="Pfam" id="PF08032">
    <property type="entry name" value="SpoU_sub_bind"/>
    <property type="match status" value="1"/>
</dbReference>
<name>A0A2A9EAP0_9MICO</name>